<reference evidence="2 3" key="1">
    <citation type="journal article" date="2023" name="Antonie Van Leeuwenhoek">
        <title>Flavobacterium potami sp. nov., a multi-metal resistance genes harbouring bacterium isolated from shallow river silt.</title>
        <authorList>
            <person name="Li S."/>
            <person name="Mao S."/>
            <person name="Mu W."/>
            <person name="Guo B."/>
            <person name="Li C."/>
            <person name="Zhu Q."/>
            <person name="Hou X."/>
            <person name="Zhao Y."/>
            <person name="Wei S."/>
            <person name="Liu H."/>
            <person name="Liu A."/>
        </authorList>
    </citation>
    <scope>NUCLEOTIDE SEQUENCE [LARGE SCALE GENOMIC DNA]</scope>
    <source>
        <strain evidence="2 3">17A</strain>
    </source>
</reference>
<accession>A0A9X1HGD5</accession>
<protein>
    <submittedName>
        <fullName evidence="2">Uncharacterized protein</fullName>
    </submittedName>
</protein>
<organism evidence="2 3">
    <name type="scientific">Flavobacterium potami</name>
    <dbReference type="NCBI Taxonomy" id="2872310"/>
    <lineage>
        <taxon>Bacteria</taxon>
        <taxon>Pseudomonadati</taxon>
        <taxon>Bacteroidota</taxon>
        <taxon>Flavobacteriia</taxon>
        <taxon>Flavobacteriales</taxon>
        <taxon>Flavobacteriaceae</taxon>
        <taxon>Flavobacterium</taxon>
    </lineage>
</organism>
<comment type="caution">
    <text evidence="2">The sequence shown here is derived from an EMBL/GenBank/DDBJ whole genome shotgun (WGS) entry which is preliminary data.</text>
</comment>
<feature type="coiled-coil region" evidence="1">
    <location>
        <begin position="321"/>
        <end position="348"/>
    </location>
</feature>
<dbReference type="EMBL" id="JAINUY010000012">
    <property type="protein sequence ID" value="MBZ4037802.1"/>
    <property type="molecule type" value="Genomic_DNA"/>
</dbReference>
<gene>
    <name evidence="2" type="ORF">K6T82_23800</name>
</gene>
<dbReference type="RefSeq" id="WP_223711498.1">
    <property type="nucleotide sequence ID" value="NZ_JAINUY010000012.1"/>
</dbReference>
<dbReference type="AlphaFoldDB" id="A0A9X1HGD5"/>
<evidence type="ECO:0000256" key="1">
    <source>
        <dbReference type="SAM" id="Coils"/>
    </source>
</evidence>
<evidence type="ECO:0000313" key="3">
    <source>
        <dbReference type="Proteomes" id="UP001139366"/>
    </source>
</evidence>
<dbReference type="Proteomes" id="UP001139366">
    <property type="component" value="Unassembled WGS sequence"/>
</dbReference>
<keyword evidence="1" id="KW-0175">Coiled coil</keyword>
<keyword evidence="3" id="KW-1185">Reference proteome</keyword>
<name>A0A9X1HGD5_9FLAO</name>
<sequence length="469" mass="54484">MMAFASLEDVIPKILKNLNFHEYLIANGYKLLPNKNVKGFKCYTKQDNLILEDDIVFVGFNNGVDIYYSSLFSDSGNIIDFVKNRFELESDYETFAPNKDHFIEAVRKLVLYINTNGENENKIDLGTTAEDLKNLKQNTFTSFYKCEELYDAKYLETFKISKAVYDHPIFKGTICNSRGLILNEQQLDIINTAFPIYNESGKECGLYFENKVEKNKRVEADIHFFAPGSIETGLWFSNNYLLDKNIRKTNLKTKVTVVNNPKDALAHFSHLKENRFYVSVFKQDETTYEHLKSVLTRQRSNLYLAGNVTILNFVNEIKIILQMINAEIEFVKENNESLILKIDIQKEEEHLQKLLKLIKKNNTAKVEHILRTLGDESKTSLQNDLIIPTQDKEGNLFIKTPKNYASLFFLEQILIKVFPAPFDIFIEKPQYLDWTKQNVKFTTAVEDTTSSEEIIEKYIQEEKIFVLSN</sequence>
<proteinExistence type="predicted"/>
<evidence type="ECO:0000313" key="2">
    <source>
        <dbReference type="EMBL" id="MBZ4037802.1"/>
    </source>
</evidence>